<keyword evidence="5" id="KW-1185">Reference proteome</keyword>
<dbReference type="Proteomes" id="UP001235344">
    <property type="component" value="Chromosome"/>
</dbReference>
<comment type="similarity">
    <text evidence="1">Belongs to the GST superfamily. Zeta family.</text>
</comment>
<dbReference type="InterPro" id="IPR010987">
    <property type="entry name" value="Glutathione-S-Trfase_C-like"/>
</dbReference>
<sequence length="216" mass="23307">MATLYGYFRSSAAYRVRIALNLKGLAHDQVPVNLVKGEQRGEANLARHPLGLVPSLETDEGVTLVQSLAICEYLDEVHPTPALLPADPAGRARVRALAQLVACEIHPLNNLGVLKYLVGELGADEAAKLAWYRHWVAEGFQALEAMLTPEAGSGDFCHGDTPTLADLCLVPQVFNAERFECDLSPYPRIRRITERCRALPAFAQAAPGAPAVAGAE</sequence>
<protein>
    <submittedName>
        <fullName evidence="4">Maleylacetoacetate isomerase</fullName>
        <ecNumber evidence="4">5.2.1.2</ecNumber>
    </submittedName>
</protein>
<dbReference type="Pfam" id="PF13417">
    <property type="entry name" value="GST_N_3"/>
    <property type="match status" value="1"/>
</dbReference>
<name>A0ABY9H167_9GAMM</name>
<dbReference type="SFLD" id="SFLDS00019">
    <property type="entry name" value="Glutathione_Transferase_(cytos"/>
    <property type="match status" value="1"/>
</dbReference>
<dbReference type="Pfam" id="PF00043">
    <property type="entry name" value="GST_C"/>
    <property type="match status" value="1"/>
</dbReference>
<organism evidence="4 5">
    <name type="scientific">Halomonas alkalicola</name>
    <dbReference type="NCBI Taxonomy" id="1930622"/>
    <lineage>
        <taxon>Bacteria</taxon>
        <taxon>Pseudomonadati</taxon>
        <taxon>Pseudomonadota</taxon>
        <taxon>Gammaproteobacteria</taxon>
        <taxon>Oceanospirillales</taxon>
        <taxon>Halomonadaceae</taxon>
        <taxon>Halomonas</taxon>
    </lineage>
</organism>
<evidence type="ECO:0000313" key="4">
    <source>
        <dbReference type="EMBL" id="WLI72070.1"/>
    </source>
</evidence>
<dbReference type="RefSeq" id="WP_305498225.1">
    <property type="nucleotide sequence ID" value="NZ_CP131913.1"/>
</dbReference>
<dbReference type="GO" id="GO:0016034">
    <property type="term" value="F:maleylacetoacetate isomerase activity"/>
    <property type="evidence" value="ECO:0007669"/>
    <property type="project" value="UniProtKB-EC"/>
</dbReference>
<gene>
    <name evidence="4" type="primary">maiA</name>
    <name evidence="4" type="ORF">B6N23_09630</name>
</gene>
<dbReference type="CDD" id="cd03042">
    <property type="entry name" value="GST_N_Zeta"/>
    <property type="match status" value="1"/>
</dbReference>
<evidence type="ECO:0000259" key="3">
    <source>
        <dbReference type="PROSITE" id="PS50405"/>
    </source>
</evidence>
<dbReference type="Gene3D" id="3.40.30.10">
    <property type="entry name" value="Glutaredoxin"/>
    <property type="match status" value="1"/>
</dbReference>
<reference evidence="4 5" key="1">
    <citation type="submission" date="2023-08" db="EMBL/GenBank/DDBJ databases">
        <title>Transcriptome Analysis of Halomonas alkalicola CICC 11012s to Identify the Genes Involved in Alkaline Tolerances.</title>
        <authorList>
            <person name="Zhai L."/>
        </authorList>
    </citation>
    <scope>NUCLEOTIDE SEQUENCE [LARGE SCALE GENOMIC DNA]</scope>
    <source>
        <strain evidence="4 5">CICC 11012s</strain>
    </source>
</reference>
<dbReference type="SUPFAM" id="SSF52833">
    <property type="entry name" value="Thioredoxin-like"/>
    <property type="match status" value="1"/>
</dbReference>
<dbReference type="SUPFAM" id="SSF47616">
    <property type="entry name" value="GST C-terminal domain-like"/>
    <property type="match status" value="1"/>
</dbReference>
<dbReference type="PROSITE" id="PS50404">
    <property type="entry name" value="GST_NTER"/>
    <property type="match status" value="1"/>
</dbReference>
<dbReference type="SFLD" id="SFLDG00358">
    <property type="entry name" value="Main_(cytGST)"/>
    <property type="match status" value="1"/>
</dbReference>
<dbReference type="InterPro" id="IPR034333">
    <property type="entry name" value="GST_Zeta_N"/>
</dbReference>
<evidence type="ECO:0000259" key="2">
    <source>
        <dbReference type="PROSITE" id="PS50404"/>
    </source>
</evidence>
<dbReference type="InterPro" id="IPR004045">
    <property type="entry name" value="Glutathione_S-Trfase_N"/>
</dbReference>
<dbReference type="InterPro" id="IPR036282">
    <property type="entry name" value="Glutathione-S-Trfase_C_sf"/>
</dbReference>
<evidence type="ECO:0000313" key="5">
    <source>
        <dbReference type="Proteomes" id="UP001235344"/>
    </source>
</evidence>
<feature type="domain" description="GST N-terminal" evidence="2">
    <location>
        <begin position="1"/>
        <end position="82"/>
    </location>
</feature>
<evidence type="ECO:0000256" key="1">
    <source>
        <dbReference type="ARBA" id="ARBA00010007"/>
    </source>
</evidence>
<dbReference type="InterPro" id="IPR004046">
    <property type="entry name" value="GST_C"/>
</dbReference>
<dbReference type="EMBL" id="CP131913">
    <property type="protein sequence ID" value="WLI72070.1"/>
    <property type="molecule type" value="Genomic_DNA"/>
</dbReference>
<dbReference type="InterPro" id="IPR005955">
    <property type="entry name" value="GST_Zeta"/>
</dbReference>
<proteinExistence type="inferred from homology"/>
<dbReference type="PANTHER" id="PTHR42673:SF21">
    <property type="entry name" value="GLUTATHIONE S-TRANSFERASE YFCF"/>
    <property type="match status" value="1"/>
</dbReference>
<dbReference type="PANTHER" id="PTHR42673">
    <property type="entry name" value="MALEYLACETOACETATE ISOMERASE"/>
    <property type="match status" value="1"/>
</dbReference>
<dbReference type="NCBIfam" id="TIGR01262">
    <property type="entry name" value="maiA"/>
    <property type="match status" value="1"/>
</dbReference>
<dbReference type="InterPro" id="IPR036249">
    <property type="entry name" value="Thioredoxin-like_sf"/>
</dbReference>
<dbReference type="CDD" id="cd03191">
    <property type="entry name" value="GST_C_Zeta"/>
    <property type="match status" value="1"/>
</dbReference>
<dbReference type="Gene3D" id="1.20.1050.10">
    <property type="match status" value="1"/>
</dbReference>
<dbReference type="InterPro" id="IPR034330">
    <property type="entry name" value="GST_Zeta_C"/>
</dbReference>
<feature type="domain" description="GST C-terminal" evidence="3">
    <location>
        <begin position="87"/>
        <end position="216"/>
    </location>
</feature>
<accession>A0ABY9H167</accession>
<dbReference type="PROSITE" id="PS50405">
    <property type="entry name" value="GST_CTER"/>
    <property type="match status" value="1"/>
</dbReference>
<dbReference type="InterPro" id="IPR040079">
    <property type="entry name" value="Glutathione_S-Trfase"/>
</dbReference>
<dbReference type="EC" id="5.2.1.2" evidence="4"/>
<keyword evidence="4" id="KW-0413">Isomerase</keyword>